<name>A0A3S5AFK6_9PLAT</name>
<protein>
    <submittedName>
        <fullName evidence="1">Uncharacterized protein</fullName>
    </submittedName>
</protein>
<dbReference type="AlphaFoldDB" id="A0A3S5AFK6"/>
<gene>
    <name evidence="1" type="ORF">PXEA_LOCUS8642</name>
</gene>
<evidence type="ECO:0000313" key="1">
    <source>
        <dbReference type="EMBL" id="VEL15202.1"/>
    </source>
</evidence>
<dbReference type="Proteomes" id="UP000784294">
    <property type="component" value="Unassembled WGS sequence"/>
</dbReference>
<reference evidence="1" key="1">
    <citation type="submission" date="2018-11" db="EMBL/GenBank/DDBJ databases">
        <authorList>
            <consortium name="Pathogen Informatics"/>
        </authorList>
    </citation>
    <scope>NUCLEOTIDE SEQUENCE</scope>
</reference>
<organism evidence="1 2">
    <name type="scientific">Protopolystoma xenopodis</name>
    <dbReference type="NCBI Taxonomy" id="117903"/>
    <lineage>
        <taxon>Eukaryota</taxon>
        <taxon>Metazoa</taxon>
        <taxon>Spiralia</taxon>
        <taxon>Lophotrochozoa</taxon>
        <taxon>Platyhelminthes</taxon>
        <taxon>Monogenea</taxon>
        <taxon>Polyopisthocotylea</taxon>
        <taxon>Polystomatidea</taxon>
        <taxon>Polystomatidae</taxon>
        <taxon>Protopolystoma</taxon>
    </lineage>
</organism>
<feature type="non-terminal residue" evidence="1">
    <location>
        <position position="1"/>
    </location>
</feature>
<keyword evidence="2" id="KW-1185">Reference proteome</keyword>
<evidence type="ECO:0000313" key="2">
    <source>
        <dbReference type="Proteomes" id="UP000784294"/>
    </source>
</evidence>
<accession>A0A3S5AFK6</accession>
<proteinExistence type="predicted"/>
<comment type="caution">
    <text evidence="1">The sequence shown here is derived from an EMBL/GenBank/DDBJ whole genome shotgun (WGS) entry which is preliminary data.</text>
</comment>
<sequence>ASSGESNSNSRIASEARELHCWINESCPLTHQANELGPPADCLFISLPSQSELSSNSAIQVSWRRQVFERLQPHIFRVTWRLMHSCVNFKSTIDSVKESTSNILELSVPEPMNQDAWGELYKHKIDNLPNDCKIIVSVVGVIKQEARTLVSPACQDQLLTGAGDKGSGIGI</sequence>
<dbReference type="EMBL" id="CAAALY010023802">
    <property type="protein sequence ID" value="VEL15202.1"/>
    <property type="molecule type" value="Genomic_DNA"/>
</dbReference>